<dbReference type="EMBL" id="GGEC01008564">
    <property type="protein sequence ID" value="MBW89047.1"/>
    <property type="molecule type" value="Transcribed_RNA"/>
</dbReference>
<feature type="compositionally biased region" description="Basic and acidic residues" evidence="6">
    <location>
        <begin position="384"/>
        <end position="413"/>
    </location>
</feature>
<keyword evidence="4 5" id="KW-0413">Isomerase</keyword>
<feature type="compositionally biased region" description="Basic and acidic residues" evidence="6">
    <location>
        <begin position="337"/>
        <end position="358"/>
    </location>
</feature>
<evidence type="ECO:0000256" key="4">
    <source>
        <dbReference type="ARBA" id="ARBA00023235"/>
    </source>
</evidence>
<comment type="catalytic activity">
    <reaction evidence="1 5">
        <text>[protein]-peptidylproline (omega=180) = [protein]-peptidylproline (omega=0)</text>
        <dbReference type="Rhea" id="RHEA:16237"/>
        <dbReference type="Rhea" id="RHEA-COMP:10747"/>
        <dbReference type="Rhea" id="RHEA-COMP:10748"/>
        <dbReference type="ChEBI" id="CHEBI:83833"/>
        <dbReference type="ChEBI" id="CHEBI:83834"/>
        <dbReference type="EC" id="5.2.1.8"/>
    </reaction>
</comment>
<feature type="region of interest" description="Disordered" evidence="6">
    <location>
        <begin position="108"/>
        <end position="256"/>
    </location>
</feature>
<dbReference type="SUPFAM" id="SSF54534">
    <property type="entry name" value="FKBP-like"/>
    <property type="match status" value="1"/>
</dbReference>
<dbReference type="PANTHER" id="PTHR43811">
    <property type="entry name" value="FKBP-TYPE PEPTIDYL-PROLYL CIS-TRANS ISOMERASE FKPA"/>
    <property type="match status" value="1"/>
</dbReference>
<dbReference type="Pfam" id="PF17800">
    <property type="entry name" value="NPL"/>
    <property type="match status" value="1"/>
</dbReference>
<dbReference type="SUPFAM" id="SSF69203">
    <property type="entry name" value="Nucleoplasmin-like core domain"/>
    <property type="match status" value="1"/>
</dbReference>
<evidence type="ECO:0000313" key="8">
    <source>
        <dbReference type="EMBL" id="MBW89047.1"/>
    </source>
</evidence>
<organism evidence="8">
    <name type="scientific">Rhizophora mucronata</name>
    <name type="common">Asiatic mangrove</name>
    <dbReference type="NCBI Taxonomy" id="61149"/>
    <lineage>
        <taxon>Eukaryota</taxon>
        <taxon>Viridiplantae</taxon>
        <taxon>Streptophyta</taxon>
        <taxon>Embryophyta</taxon>
        <taxon>Tracheophyta</taxon>
        <taxon>Spermatophyta</taxon>
        <taxon>Magnoliopsida</taxon>
        <taxon>eudicotyledons</taxon>
        <taxon>Gunneridae</taxon>
        <taxon>Pentapetalae</taxon>
        <taxon>rosids</taxon>
        <taxon>fabids</taxon>
        <taxon>Malpighiales</taxon>
        <taxon>Rhizophoraceae</taxon>
        <taxon>Rhizophora</taxon>
    </lineage>
</organism>
<dbReference type="Pfam" id="PF00254">
    <property type="entry name" value="FKBP_C"/>
    <property type="match status" value="1"/>
</dbReference>
<dbReference type="InterPro" id="IPR041232">
    <property type="entry name" value="NPL"/>
</dbReference>
<dbReference type="GO" id="GO:0003755">
    <property type="term" value="F:peptidyl-prolyl cis-trans isomerase activity"/>
    <property type="evidence" value="ECO:0007669"/>
    <property type="project" value="UniProtKB-KW"/>
</dbReference>
<dbReference type="InterPro" id="IPR001179">
    <property type="entry name" value="PPIase_FKBP_dom"/>
</dbReference>
<evidence type="ECO:0000259" key="7">
    <source>
        <dbReference type="PROSITE" id="PS50059"/>
    </source>
</evidence>
<evidence type="ECO:0000256" key="5">
    <source>
        <dbReference type="PROSITE-ProRule" id="PRU00277"/>
    </source>
</evidence>
<dbReference type="AlphaFoldDB" id="A0A2P2J6K1"/>
<feature type="compositionally biased region" description="Basic and acidic residues" evidence="6">
    <location>
        <begin position="499"/>
        <end position="522"/>
    </location>
</feature>
<feature type="compositionally biased region" description="Acidic residues" evidence="6">
    <location>
        <begin position="108"/>
        <end position="139"/>
    </location>
</feature>
<feature type="compositionally biased region" description="Polar residues" evidence="6">
    <location>
        <begin position="150"/>
        <end position="162"/>
    </location>
</feature>
<dbReference type="Gene3D" id="2.60.120.340">
    <property type="entry name" value="Nucleoplasmin core domain"/>
    <property type="match status" value="1"/>
</dbReference>
<name>A0A2P2J6K1_RHIMU</name>
<proteinExistence type="predicted"/>
<feature type="compositionally biased region" description="Basic and acidic residues" evidence="6">
    <location>
        <begin position="228"/>
        <end position="252"/>
    </location>
</feature>
<feature type="compositionally biased region" description="Polar residues" evidence="6">
    <location>
        <begin position="535"/>
        <end position="551"/>
    </location>
</feature>
<feature type="domain" description="PPIase FKBP-type" evidence="7">
    <location>
        <begin position="590"/>
        <end position="677"/>
    </location>
</feature>
<evidence type="ECO:0000256" key="2">
    <source>
        <dbReference type="ARBA" id="ARBA00013194"/>
    </source>
</evidence>
<feature type="region of interest" description="Disordered" evidence="6">
    <location>
        <begin position="337"/>
        <end position="552"/>
    </location>
</feature>
<feature type="compositionally biased region" description="Basic residues" evidence="6">
    <location>
        <begin position="523"/>
        <end position="532"/>
    </location>
</feature>
<dbReference type="InterPro" id="IPR046357">
    <property type="entry name" value="PPIase_dom_sf"/>
</dbReference>
<reference evidence="8" key="1">
    <citation type="submission" date="2018-02" db="EMBL/GenBank/DDBJ databases">
        <title>Rhizophora mucronata_Transcriptome.</title>
        <authorList>
            <person name="Meera S.P."/>
            <person name="Sreeshan A."/>
            <person name="Augustine A."/>
        </authorList>
    </citation>
    <scope>NUCLEOTIDE SEQUENCE</scope>
    <source>
        <tissue evidence="8">Leaf</tissue>
    </source>
</reference>
<feature type="region of interest" description="Disordered" evidence="6">
    <location>
        <begin position="282"/>
        <end position="307"/>
    </location>
</feature>
<protein>
    <recommendedName>
        <fullName evidence="2 5">peptidylprolyl isomerase</fullName>
        <ecNumber evidence="2 5">5.2.1.8</ecNumber>
    </recommendedName>
</protein>
<evidence type="ECO:0000256" key="1">
    <source>
        <dbReference type="ARBA" id="ARBA00000971"/>
    </source>
</evidence>
<dbReference type="InterPro" id="IPR036824">
    <property type="entry name" value="Nucleoplasmin_core_dom_sf"/>
</dbReference>
<feature type="compositionally biased region" description="Basic residues" evidence="6">
    <location>
        <begin position="163"/>
        <end position="179"/>
    </location>
</feature>
<dbReference type="PROSITE" id="PS50059">
    <property type="entry name" value="FKBP_PPIASE"/>
    <property type="match status" value="1"/>
</dbReference>
<dbReference type="PANTHER" id="PTHR43811:SF48">
    <property type="entry name" value="PEPTIDYL-PROLYL CIS-TRANS ISOMERASE FKBP43"/>
    <property type="match status" value="1"/>
</dbReference>
<sequence>MAFWGIEVKPGKPFTHTPEDNSEGRRLHISQATLGNGTALNKSVVQCNVGDRSPVFLCSLFPEKVESCQLNLEFEEPHQVLFSVIGPRSVHLTGYYLPGGSRHVLDEESESYGEDIADTETEPSGGDDEDEYEDSFIDDGDLKVNPPSPVSSGGVTETTSNKGKPKSGKGIHRRLRKKYQVSESGDEHISEKPSISKGSTGAAVLDSQGEDKFPISSLFKSKPAAKSTKSEVEEKAEKETDEICKKQMKDDGNYISVPEQKAEAVVGNKLKMQPGQCNYILPSAEVDSKNGAKPKKKKKQKSEGKALQVGDEDDFFFGKVLRWDKGQQNEIEAYKLDQDLQVISEKDQNSENDKEDNLPHVSMPSAGVVPINAGRLKKKSKMQGKVEKDLGTGSELHHVVNREEKLQQDEVKAESIQQDMPAEKEKNQSQANEGKADLPFYCSRIGLENCTKRKRKREGQTEKETPEAGSNHHTAVKGDEAKQDELKSSSLGNDLSVCDEQKQKQDSNVDFHNDTEPYENHFEKKKKRKKKSRSWENTESSNAEIPSASSNKHIRTLTDINNADHGSSQLGLVIEELGKGKPDGKIAVPGKKISIRYTGKLKTGEVFDSNINGSPLKFCLGGKEVLESWNVGLDGLQVGGKRRLIVPPSMGYGSAGDGKKVPPNSWLVYDIELLKVR</sequence>
<evidence type="ECO:0000256" key="6">
    <source>
        <dbReference type="SAM" id="MobiDB-lite"/>
    </source>
</evidence>
<keyword evidence="3 5" id="KW-0697">Rotamase</keyword>
<dbReference type="Gene3D" id="3.10.50.40">
    <property type="match status" value="1"/>
</dbReference>
<accession>A0A2P2J6K1</accession>
<evidence type="ECO:0000256" key="3">
    <source>
        <dbReference type="ARBA" id="ARBA00023110"/>
    </source>
</evidence>
<feature type="compositionally biased region" description="Basic and acidic residues" evidence="6">
    <location>
        <begin position="476"/>
        <end position="487"/>
    </location>
</feature>
<dbReference type="EC" id="5.2.1.8" evidence="2 5"/>